<organism evidence="1">
    <name type="scientific">bioreactor metagenome</name>
    <dbReference type="NCBI Taxonomy" id="1076179"/>
    <lineage>
        <taxon>unclassified sequences</taxon>
        <taxon>metagenomes</taxon>
        <taxon>ecological metagenomes</taxon>
    </lineage>
</organism>
<reference evidence="1" key="1">
    <citation type="submission" date="2019-08" db="EMBL/GenBank/DDBJ databases">
        <authorList>
            <person name="Kucharzyk K."/>
            <person name="Murdoch R.W."/>
            <person name="Higgins S."/>
            <person name="Loffler F."/>
        </authorList>
    </citation>
    <scope>NUCLEOTIDE SEQUENCE</scope>
</reference>
<accession>A0A645F462</accession>
<dbReference type="EMBL" id="VSSQ01053375">
    <property type="protein sequence ID" value="MPN07404.1"/>
    <property type="molecule type" value="Genomic_DNA"/>
</dbReference>
<protein>
    <submittedName>
        <fullName evidence="1">Uncharacterized protein</fullName>
    </submittedName>
</protein>
<gene>
    <name evidence="1" type="ORF">SDC9_154674</name>
</gene>
<dbReference type="AlphaFoldDB" id="A0A645F462"/>
<name>A0A645F462_9ZZZZ</name>
<proteinExistence type="predicted"/>
<comment type="caution">
    <text evidence="1">The sequence shown here is derived from an EMBL/GenBank/DDBJ whole genome shotgun (WGS) entry which is preliminary data.</text>
</comment>
<evidence type="ECO:0000313" key="1">
    <source>
        <dbReference type="EMBL" id="MPN07404.1"/>
    </source>
</evidence>
<sequence length="129" mass="14729">MTTKDYVLDFKLVTDSELLYEQRLKHYGKDNEPLATKLEISAQEAKSYLCVYLFSPTRNDAAYDAPYTLWESYEGYPEADEGIYFSDNNGIKGTGILFPLHTLAQEKGSEWLVDKINTQLAHLMSDTES</sequence>